<dbReference type="PANTHER" id="PTHR12670">
    <property type="entry name" value="CERAMIDASE"/>
    <property type="match status" value="1"/>
</dbReference>
<evidence type="ECO:0000256" key="6">
    <source>
        <dbReference type="SAM" id="SignalP"/>
    </source>
</evidence>
<dbReference type="InterPro" id="IPR031329">
    <property type="entry name" value="NEUT/ALK_ceramidase_N"/>
</dbReference>
<evidence type="ECO:0000259" key="8">
    <source>
        <dbReference type="Pfam" id="PF17048"/>
    </source>
</evidence>
<feature type="binding site" evidence="4">
    <location>
        <position position="500"/>
    </location>
    <ligand>
        <name>Zn(2+)</name>
        <dbReference type="ChEBI" id="CHEBI:29105"/>
    </ligand>
</feature>
<dbReference type="InterPro" id="IPR006823">
    <property type="entry name" value="Ceramidase_alk"/>
</dbReference>
<evidence type="ECO:0000259" key="7">
    <source>
        <dbReference type="Pfam" id="PF04734"/>
    </source>
</evidence>
<feature type="binding site" evidence="4">
    <location>
        <position position="461"/>
    </location>
    <ligand>
        <name>Zn(2+)</name>
        <dbReference type="ChEBI" id="CHEBI:29105"/>
    </ligand>
</feature>
<proteinExistence type="inferred from homology"/>
<dbReference type="PANTHER" id="PTHR12670:SF1">
    <property type="entry name" value="NEUTRAL CERAMIDASE"/>
    <property type="match status" value="1"/>
</dbReference>
<protein>
    <recommendedName>
        <fullName evidence="5">Neutral ceramidase</fullName>
        <ecNumber evidence="5">3.5.1.23</ecNumber>
    </recommendedName>
</protein>
<dbReference type="GO" id="GO:0046512">
    <property type="term" value="P:sphingosine biosynthetic process"/>
    <property type="evidence" value="ECO:0007669"/>
    <property type="project" value="TreeGrafter"/>
</dbReference>
<dbReference type="GO" id="GO:0016020">
    <property type="term" value="C:membrane"/>
    <property type="evidence" value="ECO:0007669"/>
    <property type="project" value="GOC"/>
</dbReference>
<feature type="binding site" evidence="4">
    <location>
        <position position="225"/>
    </location>
    <ligand>
        <name>Zn(2+)</name>
        <dbReference type="ChEBI" id="CHEBI:29105"/>
    </ligand>
</feature>
<accession>A0A1X2IG06</accession>
<keyword evidence="5" id="KW-0443">Lipid metabolism</keyword>
<dbReference type="EC" id="3.5.1.23" evidence="5"/>
<dbReference type="Pfam" id="PF17048">
    <property type="entry name" value="Ceramidse_alk_C"/>
    <property type="match status" value="1"/>
</dbReference>
<comment type="catalytic activity">
    <reaction evidence="5">
        <text>an N-acylsphing-4-enine + H2O = sphing-4-enine + a fatty acid</text>
        <dbReference type="Rhea" id="RHEA:20856"/>
        <dbReference type="ChEBI" id="CHEBI:15377"/>
        <dbReference type="ChEBI" id="CHEBI:28868"/>
        <dbReference type="ChEBI" id="CHEBI:52639"/>
        <dbReference type="ChEBI" id="CHEBI:57756"/>
        <dbReference type="EC" id="3.5.1.23"/>
    </reaction>
</comment>
<dbReference type="GO" id="GO:0046514">
    <property type="term" value="P:ceramide catabolic process"/>
    <property type="evidence" value="ECO:0007669"/>
    <property type="project" value="InterPro"/>
</dbReference>
<name>A0A1X2IG06_9FUNG</name>
<feature type="chain" id="PRO_5010871658" description="Neutral ceramidase" evidence="6">
    <location>
        <begin position="22"/>
        <end position="707"/>
    </location>
</feature>
<dbReference type="InterPro" id="IPR031331">
    <property type="entry name" value="NEUT/ALK_ceramidase_C"/>
</dbReference>
<dbReference type="EMBL" id="MCGE01000012">
    <property type="protein sequence ID" value="ORZ15834.1"/>
    <property type="molecule type" value="Genomic_DNA"/>
</dbReference>
<dbReference type="Gene3D" id="2.60.40.2300">
    <property type="entry name" value="Neutral/alkaline non-lysosomal ceramidase, C-terminal domain"/>
    <property type="match status" value="1"/>
</dbReference>
<comment type="similarity">
    <text evidence="1 5">Belongs to the neutral ceramidase family.</text>
</comment>
<comment type="caution">
    <text evidence="9">The sequence shown here is derived from an EMBL/GenBank/DDBJ whole genome shotgun (WGS) entry which is preliminary data.</text>
</comment>
<feature type="binding site" evidence="4">
    <location>
        <position position="116"/>
    </location>
    <ligand>
        <name>Zn(2+)</name>
        <dbReference type="ChEBI" id="CHEBI:29105"/>
    </ligand>
</feature>
<reference evidence="9 10" key="1">
    <citation type="submission" date="2016-07" db="EMBL/GenBank/DDBJ databases">
        <title>Pervasive Adenine N6-methylation of Active Genes in Fungi.</title>
        <authorList>
            <consortium name="DOE Joint Genome Institute"/>
            <person name="Mondo S.J."/>
            <person name="Dannebaum R.O."/>
            <person name="Kuo R.C."/>
            <person name="Labutti K."/>
            <person name="Haridas S."/>
            <person name="Kuo A."/>
            <person name="Salamov A."/>
            <person name="Ahrendt S.R."/>
            <person name="Lipzen A."/>
            <person name="Sullivan W."/>
            <person name="Andreopoulos W.B."/>
            <person name="Clum A."/>
            <person name="Lindquist E."/>
            <person name="Daum C."/>
            <person name="Ramamoorthy G.K."/>
            <person name="Gryganskyi A."/>
            <person name="Culley D."/>
            <person name="Magnuson J.K."/>
            <person name="James T.Y."/>
            <person name="O'Malley M.A."/>
            <person name="Stajich J.E."/>
            <person name="Spatafora J.W."/>
            <person name="Visel A."/>
            <person name="Grigoriev I.V."/>
        </authorList>
    </citation>
    <scope>NUCLEOTIDE SEQUENCE [LARGE SCALE GENOMIC DNA]</scope>
    <source>
        <strain evidence="9 10">NRRL 1336</strain>
    </source>
</reference>
<feature type="signal peptide" evidence="6">
    <location>
        <begin position="1"/>
        <end position="21"/>
    </location>
</feature>
<sequence>MFIYWIQLIVCLLSYINIIHAYKVGTGIADITGPCAQIMFMGYAELGQTGEGIRQRIWARAYIVADDQDDTKRIVFVNTETQSMGDIVKKRVIQSLQKQYGKSLYTEQNVMLSSTHSHSGPGGYLQQALYELSVLGWIEETTQPMVQGIVQAIARAHDSVQPGKLHLAVDELLDTNINRSGASYLMNPLEERKQYKYNVDKNMTVLGFHSSAGEPLGLISWFAVHGVSVNNTNRLINGDNKGYAAYVTDRKINPHGTLSGKGKFVAAFAQSNEGDVSPNTLGSFCTGTTISCDGSKNDKCPTGSSCNGRGPGWKTSDYESNRIIGQQQSDKALELYEKQENQLNGIIDSRSKLFDISKMVINGTKKLCRPAMGYAFAAGTTDGPALTTLGFYQNMTHGTLGWDIVKDILRTPTKEQTDCQQPKPILLDTGEITIPNPWQPTILEIQLFRLGDVFIASTPSELTTMSGRRLRRAIKSRLNSRGIQVQDVIYSGPANGYASYCATYEEYQKQRYEGASTPYGPHTLSAYIETFNELVDAMANGSPASSVPLPDYTNQAFNLSPPKIADFKPITHQFGDIVTDVVVKPNGYSSGQTVSASFVAGNPRNNLMLDKTYLTVERYMPSSTSTKTNTNADSSWVVIRTDNDWDTRFNWKRNQVLLGRSTAIIEWDVDDTVEAGTYRLGYFGHHQSILKKRVTAHHGYSTPFEVQ</sequence>
<evidence type="ECO:0000256" key="3">
    <source>
        <dbReference type="PIRSR" id="PIRSR606823-1"/>
    </source>
</evidence>
<dbReference type="GO" id="GO:0042759">
    <property type="term" value="P:long-chain fatty acid biosynthetic process"/>
    <property type="evidence" value="ECO:0007669"/>
    <property type="project" value="TreeGrafter"/>
</dbReference>
<evidence type="ECO:0000256" key="5">
    <source>
        <dbReference type="RuleBase" id="RU366019"/>
    </source>
</evidence>
<keyword evidence="4" id="KW-0479">Metal-binding</keyword>
<feature type="domain" description="Neutral/alkaline non-lysosomal ceramidase N-terminal" evidence="7">
    <location>
        <begin position="22"/>
        <end position="529"/>
    </location>
</feature>
<dbReference type="Proteomes" id="UP000193560">
    <property type="component" value="Unassembled WGS sequence"/>
</dbReference>
<gene>
    <name evidence="9" type="ORF">BCR42DRAFT_415997</name>
</gene>
<dbReference type="InterPro" id="IPR038445">
    <property type="entry name" value="NCDase_C_sf"/>
</dbReference>
<dbReference type="OrthoDB" id="191371at2759"/>
<evidence type="ECO:0000313" key="10">
    <source>
        <dbReference type="Proteomes" id="UP000193560"/>
    </source>
</evidence>
<dbReference type="AlphaFoldDB" id="A0A1X2IG06"/>
<dbReference type="GO" id="GO:0005576">
    <property type="term" value="C:extracellular region"/>
    <property type="evidence" value="ECO:0007669"/>
    <property type="project" value="TreeGrafter"/>
</dbReference>
<keyword evidence="5" id="KW-0746">Sphingolipid metabolism</keyword>
<evidence type="ECO:0000256" key="2">
    <source>
        <dbReference type="ARBA" id="ARBA00022801"/>
    </source>
</evidence>
<feature type="active site" description="Nucleophile" evidence="3">
    <location>
        <position position="277"/>
    </location>
</feature>
<dbReference type="Pfam" id="PF04734">
    <property type="entry name" value="Ceramidase_alk"/>
    <property type="match status" value="1"/>
</dbReference>
<keyword evidence="2 5" id="KW-0378">Hydrolase</keyword>
<comment type="cofactor">
    <cofactor evidence="4">
        <name>Zn(2+)</name>
        <dbReference type="ChEBI" id="CHEBI:29105"/>
    </cofactor>
    <text evidence="4">Binds 1 zinc ion per subunit.</text>
</comment>
<dbReference type="STRING" id="90262.A0A1X2IG06"/>
<organism evidence="9 10">
    <name type="scientific">Absidia repens</name>
    <dbReference type="NCBI Taxonomy" id="90262"/>
    <lineage>
        <taxon>Eukaryota</taxon>
        <taxon>Fungi</taxon>
        <taxon>Fungi incertae sedis</taxon>
        <taxon>Mucoromycota</taxon>
        <taxon>Mucoromycotina</taxon>
        <taxon>Mucoromycetes</taxon>
        <taxon>Mucorales</taxon>
        <taxon>Cunninghamellaceae</taxon>
        <taxon>Absidia</taxon>
    </lineage>
</organism>
<evidence type="ECO:0000256" key="1">
    <source>
        <dbReference type="ARBA" id="ARBA00009835"/>
    </source>
</evidence>
<dbReference type="GO" id="GO:0017040">
    <property type="term" value="F:N-acylsphingosine amidohydrolase activity"/>
    <property type="evidence" value="ECO:0007669"/>
    <property type="project" value="UniProtKB-UniRule"/>
</dbReference>
<keyword evidence="10" id="KW-1185">Reference proteome</keyword>
<evidence type="ECO:0000256" key="4">
    <source>
        <dbReference type="PIRSR" id="PIRSR606823-2"/>
    </source>
</evidence>
<dbReference type="GO" id="GO:0046872">
    <property type="term" value="F:metal ion binding"/>
    <property type="evidence" value="ECO:0007669"/>
    <property type="project" value="UniProtKB-KW"/>
</dbReference>
<keyword evidence="6" id="KW-0732">Signal</keyword>
<keyword evidence="4" id="KW-0862">Zinc</keyword>
<feature type="domain" description="Neutral/alkaline non-lysosomal ceramidase C-terminal" evidence="8">
    <location>
        <begin position="531"/>
        <end position="706"/>
    </location>
</feature>
<evidence type="ECO:0000313" key="9">
    <source>
        <dbReference type="EMBL" id="ORZ15834.1"/>
    </source>
</evidence>